<comment type="caution">
    <text evidence="2">The sequence shown here is derived from an EMBL/GenBank/DDBJ whole genome shotgun (WGS) entry which is preliminary data.</text>
</comment>
<name>A0A934PWV0_9BURK</name>
<dbReference type="InterPro" id="IPR001296">
    <property type="entry name" value="Glyco_trans_1"/>
</dbReference>
<sequence length="304" mass="33642">MQVTQAIASACELNPGADVVFMALDEYLVPLAFAKRTSWRIAARRVVAFKYRVWADGRGFHDHLNRAATSIALSRTSGELVVFDERLRGTRIAGQPVHIVPDPWFGLFNAELRSEARARFGFSEEDFVALTIGFQDARKGFPLVLAASERALRDSGRKLFIVGNIKEEFKPRLLALKAKFPAQIVHLDRFVEEGELPYVFAAADVTLLPYAKSFTASSGVLPRSCASSVPVIACSHGLVGYRARTYDLGIVINTDCPSALATAIDQMSVELGTNRTRWARSLSQFSQATSLRAFEESVWPLFHD</sequence>
<dbReference type="Pfam" id="PF00534">
    <property type="entry name" value="Glycos_transf_1"/>
    <property type="match status" value="1"/>
</dbReference>
<evidence type="ECO:0000313" key="2">
    <source>
        <dbReference type="EMBL" id="MBK0391970.1"/>
    </source>
</evidence>
<organism evidence="2 3">
    <name type="scientific">Ramlibacter algicola</name>
    <dbReference type="NCBI Taxonomy" id="2795217"/>
    <lineage>
        <taxon>Bacteria</taxon>
        <taxon>Pseudomonadati</taxon>
        <taxon>Pseudomonadota</taxon>
        <taxon>Betaproteobacteria</taxon>
        <taxon>Burkholderiales</taxon>
        <taxon>Comamonadaceae</taxon>
        <taxon>Ramlibacter</taxon>
    </lineage>
</organism>
<dbReference type="GO" id="GO:0016757">
    <property type="term" value="F:glycosyltransferase activity"/>
    <property type="evidence" value="ECO:0007669"/>
    <property type="project" value="InterPro"/>
</dbReference>
<evidence type="ECO:0000313" key="3">
    <source>
        <dbReference type="Proteomes" id="UP000617041"/>
    </source>
</evidence>
<dbReference type="Gene3D" id="3.40.50.2000">
    <property type="entry name" value="Glycogen Phosphorylase B"/>
    <property type="match status" value="1"/>
</dbReference>
<dbReference type="Proteomes" id="UP000617041">
    <property type="component" value="Unassembled WGS sequence"/>
</dbReference>
<proteinExistence type="predicted"/>
<gene>
    <name evidence="2" type="ORF">I8E28_05155</name>
</gene>
<reference evidence="2" key="1">
    <citation type="submission" date="2020-12" db="EMBL/GenBank/DDBJ databases">
        <title>Ramlibacter sp. nov., isolated from a freshwater alga, Cryptomonas.</title>
        <authorList>
            <person name="Kim H.M."/>
            <person name="Jeon C.O."/>
        </authorList>
    </citation>
    <scope>NUCLEOTIDE SEQUENCE</scope>
    <source>
        <strain evidence="2">CrO1</strain>
    </source>
</reference>
<accession>A0A934PWV0</accession>
<keyword evidence="3" id="KW-1185">Reference proteome</keyword>
<dbReference type="SUPFAM" id="SSF53756">
    <property type="entry name" value="UDP-Glycosyltransferase/glycogen phosphorylase"/>
    <property type="match status" value="1"/>
</dbReference>
<protein>
    <submittedName>
        <fullName evidence="2">Glycosyltransferase</fullName>
    </submittedName>
</protein>
<dbReference type="EMBL" id="JAEDAO010000001">
    <property type="protein sequence ID" value="MBK0391970.1"/>
    <property type="molecule type" value="Genomic_DNA"/>
</dbReference>
<feature type="domain" description="Glycosyl transferase family 1" evidence="1">
    <location>
        <begin position="114"/>
        <end position="267"/>
    </location>
</feature>
<evidence type="ECO:0000259" key="1">
    <source>
        <dbReference type="Pfam" id="PF00534"/>
    </source>
</evidence>
<dbReference type="AlphaFoldDB" id="A0A934PWV0"/>